<organism evidence="2 3">
    <name type="scientific">Antrihabitans stalagmiti</name>
    <dbReference type="NCBI Taxonomy" id="2799499"/>
    <lineage>
        <taxon>Bacteria</taxon>
        <taxon>Bacillati</taxon>
        <taxon>Actinomycetota</taxon>
        <taxon>Actinomycetes</taxon>
        <taxon>Mycobacteriales</taxon>
        <taxon>Nocardiaceae</taxon>
        <taxon>Antrihabitans</taxon>
    </lineage>
</organism>
<name>A0A934NS85_9NOCA</name>
<dbReference type="Pfam" id="PF04314">
    <property type="entry name" value="PCuAC"/>
    <property type="match status" value="1"/>
</dbReference>
<protein>
    <recommendedName>
        <fullName evidence="4">Copper chaperone PCu(A)C</fullName>
    </recommendedName>
</protein>
<dbReference type="Proteomes" id="UP000655868">
    <property type="component" value="Unassembled WGS sequence"/>
</dbReference>
<gene>
    <name evidence="2" type="ORF">JGU71_15270</name>
</gene>
<comment type="caution">
    <text evidence="2">The sequence shown here is derived from an EMBL/GenBank/DDBJ whole genome shotgun (WGS) entry which is preliminary data.</text>
</comment>
<feature type="compositionally biased region" description="Basic and acidic residues" evidence="1">
    <location>
        <begin position="194"/>
        <end position="205"/>
    </location>
</feature>
<sequence length="216" mass="21973">MKTVAPTRRVAALIALAAGTTLALVGCGSGQISQMTTQVAAVNGSAGELGPISLRNLHVLYPSADYSNAEGGKAALAFFVVNTSEDKADKLEKITSDAGSVTIKPEATPELDPQAAIEAVPPTALASESESESTAPSTASEQATVRKTKLVVEINDLKRSVSPGLTVAVTFTFAEAGDITINVPVDAAAAERIETEKSGLTEEHGSAGGQEAEGGH</sequence>
<dbReference type="EMBL" id="JAEMNV010000004">
    <property type="protein sequence ID" value="MBJ8340250.1"/>
    <property type="molecule type" value="Genomic_DNA"/>
</dbReference>
<evidence type="ECO:0008006" key="4">
    <source>
        <dbReference type="Google" id="ProtNLM"/>
    </source>
</evidence>
<dbReference type="PROSITE" id="PS51257">
    <property type="entry name" value="PROKAR_LIPOPROTEIN"/>
    <property type="match status" value="1"/>
</dbReference>
<accession>A0A934NS85</accession>
<dbReference type="InterPro" id="IPR007410">
    <property type="entry name" value="LpqE-like"/>
</dbReference>
<feature type="compositionally biased region" description="Gly residues" evidence="1">
    <location>
        <begin position="206"/>
        <end position="216"/>
    </location>
</feature>
<keyword evidence="3" id="KW-1185">Reference proteome</keyword>
<proteinExistence type="predicted"/>
<evidence type="ECO:0000313" key="3">
    <source>
        <dbReference type="Proteomes" id="UP000655868"/>
    </source>
</evidence>
<evidence type="ECO:0000313" key="2">
    <source>
        <dbReference type="EMBL" id="MBJ8340250.1"/>
    </source>
</evidence>
<dbReference type="AlphaFoldDB" id="A0A934NS85"/>
<dbReference type="InterPro" id="IPR036182">
    <property type="entry name" value="PCuAC_sf"/>
</dbReference>
<feature type="region of interest" description="Disordered" evidence="1">
    <location>
        <begin position="122"/>
        <end position="144"/>
    </location>
</feature>
<feature type="region of interest" description="Disordered" evidence="1">
    <location>
        <begin position="194"/>
        <end position="216"/>
    </location>
</feature>
<reference evidence="2" key="1">
    <citation type="submission" date="2020-12" db="EMBL/GenBank/DDBJ databases">
        <title>Antrihabitans popcorni sp. nov. and Antrihabitans auranticaus sp. nov., isolated from a larva cave.</title>
        <authorList>
            <person name="Lee S.D."/>
            <person name="Kim I.S."/>
        </authorList>
    </citation>
    <scope>NUCLEOTIDE SEQUENCE</scope>
    <source>
        <strain evidence="2">YC3-6</strain>
    </source>
</reference>
<evidence type="ECO:0000256" key="1">
    <source>
        <dbReference type="SAM" id="MobiDB-lite"/>
    </source>
</evidence>
<dbReference type="RefSeq" id="WP_199705021.1">
    <property type="nucleotide sequence ID" value="NZ_JAEMNV010000004.1"/>
</dbReference>
<dbReference type="Gene3D" id="2.60.40.1890">
    <property type="entry name" value="PCu(A)C copper chaperone"/>
    <property type="match status" value="1"/>
</dbReference>
<feature type="compositionally biased region" description="Low complexity" evidence="1">
    <location>
        <begin position="122"/>
        <end position="141"/>
    </location>
</feature>